<dbReference type="CDD" id="cd02023">
    <property type="entry name" value="UMPK"/>
    <property type="match status" value="1"/>
</dbReference>
<dbReference type="PRINTS" id="PR00988">
    <property type="entry name" value="URIDINKINASE"/>
</dbReference>
<dbReference type="OrthoDB" id="738517at2759"/>
<dbReference type="PANTHER" id="PTHR10285">
    <property type="entry name" value="URIDINE KINASE"/>
    <property type="match status" value="1"/>
</dbReference>
<evidence type="ECO:0000256" key="5">
    <source>
        <dbReference type="ARBA" id="ARBA00022741"/>
    </source>
</evidence>
<dbReference type="SUPFAM" id="SSF53271">
    <property type="entry name" value="PRTase-like"/>
    <property type="match status" value="1"/>
</dbReference>
<dbReference type="AlphaFoldDB" id="A0A9P6G0H4"/>
<comment type="similarity">
    <text evidence="2">Belongs to the uridine kinase family.</text>
</comment>
<dbReference type="GO" id="GO:0005524">
    <property type="term" value="F:ATP binding"/>
    <property type="evidence" value="ECO:0007669"/>
    <property type="project" value="UniProtKB-KW"/>
</dbReference>
<dbReference type="EC" id="2.7.1.48" evidence="3"/>
<organism evidence="10 11">
    <name type="scientific">Lunasporangiospora selenospora</name>
    <dbReference type="NCBI Taxonomy" id="979761"/>
    <lineage>
        <taxon>Eukaryota</taxon>
        <taxon>Fungi</taxon>
        <taxon>Fungi incertae sedis</taxon>
        <taxon>Mucoromycota</taxon>
        <taxon>Mortierellomycotina</taxon>
        <taxon>Mortierellomycetes</taxon>
        <taxon>Mortierellales</taxon>
        <taxon>Mortierellaceae</taxon>
        <taxon>Lunasporangiospora</taxon>
    </lineage>
</organism>
<proteinExistence type="inferred from homology"/>
<dbReference type="Gene3D" id="3.40.50.300">
    <property type="entry name" value="P-loop containing nucleotide triphosphate hydrolases"/>
    <property type="match status" value="1"/>
</dbReference>
<dbReference type="GO" id="GO:0004849">
    <property type="term" value="F:uridine kinase activity"/>
    <property type="evidence" value="ECO:0007669"/>
    <property type="project" value="UniProtKB-EC"/>
</dbReference>
<name>A0A9P6G0H4_9FUNG</name>
<accession>A0A9P6G0H4</accession>
<protein>
    <recommendedName>
        <fullName evidence="3">uridine/cytidine kinase</fullName>
        <ecNumber evidence="3">2.7.1.48</ecNumber>
    </recommendedName>
</protein>
<evidence type="ECO:0000259" key="8">
    <source>
        <dbReference type="Pfam" id="PF00485"/>
    </source>
</evidence>
<dbReference type="InterPro" id="IPR027417">
    <property type="entry name" value="P-loop_NTPase"/>
</dbReference>
<gene>
    <name evidence="10" type="primary">UCKL1</name>
    <name evidence="10" type="ORF">BGW38_005100</name>
</gene>
<dbReference type="Pfam" id="PF00485">
    <property type="entry name" value="PRK"/>
    <property type="match status" value="1"/>
</dbReference>
<evidence type="ECO:0000313" key="10">
    <source>
        <dbReference type="EMBL" id="KAF9584809.1"/>
    </source>
</evidence>
<keyword evidence="7" id="KW-0067">ATP-binding</keyword>
<sequence>MDSFYRDLTDEEVEIAKRNDWDFDSPNSYDYDLLLDTLVQLKQGKTVEVPIYDFETHKRVPNKSHTIYGANVIIFEGIFGLFDPKVLEMMDLKVFVDTDVDICLARRIKRDVAERGFDITGVLQIYQRFVKPSYDNYVYPTKKNADVVIPRGLENMVAIDLLTKHIQRQLKERKMQSRWDMARISAPGQLPPNVIVLERTNQIMGMHTIIRDIETSRHDFIFYADRLATLVIERALEELPYEARSVVTPTNSATEGIAVKAQVGGVSILRAGGTMEIGLRRVIRDAVIGKILIQTEPSNGEPHLHYCKLPPTLAEPNTYIFLMDAVVGTGAAGLMAIRVLLDHNVPEDHIIFLNFLAAPQGLHTISSAFPKVKIVTSFVDPILNTETLYLEPGLGNFGDRYFGTENDE</sequence>
<dbReference type="FunFam" id="3.40.50.2020:FF:000010">
    <property type="entry name" value="Uridine-cytidine kinase"/>
    <property type="match status" value="1"/>
</dbReference>
<evidence type="ECO:0000313" key="11">
    <source>
        <dbReference type="Proteomes" id="UP000780801"/>
    </source>
</evidence>
<dbReference type="Proteomes" id="UP000780801">
    <property type="component" value="Unassembled WGS sequence"/>
</dbReference>
<dbReference type="EMBL" id="JAABOA010000323">
    <property type="protein sequence ID" value="KAF9584809.1"/>
    <property type="molecule type" value="Genomic_DNA"/>
</dbReference>
<evidence type="ECO:0000259" key="9">
    <source>
        <dbReference type="Pfam" id="PF14681"/>
    </source>
</evidence>
<keyword evidence="11" id="KW-1185">Reference proteome</keyword>
<feature type="domain" description="Phosphoribulokinase/uridine kinase" evidence="8">
    <location>
        <begin position="1"/>
        <end position="157"/>
    </location>
</feature>
<dbReference type="Pfam" id="PF14681">
    <property type="entry name" value="UPRTase"/>
    <property type="match status" value="1"/>
</dbReference>
<feature type="domain" description="Phosphoribosyltransferase" evidence="9">
    <location>
        <begin position="199"/>
        <end position="404"/>
    </location>
</feature>
<evidence type="ECO:0000256" key="6">
    <source>
        <dbReference type="ARBA" id="ARBA00022777"/>
    </source>
</evidence>
<dbReference type="SUPFAM" id="SSF52540">
    <property type="entry name" value="P-loop containing nucleoside triphosphate hydrolases"/>
    <property type="match status" value="1"/>
</dbReference>
<keyword evidence="5" id="KW-0547">Nucleotide-binding</keyword>
<dbReference type="InterPro" id="IPR000836">
    <property type="entry name" value="PRTase_dom"/>
</dbReference>
<dbReference type="NCBIfam" id="NF004018">
    <property type="entry name" value="PRK05480.1"/>
    <property type="match status" value="1"/>
</dbReference>
<keyword evidence="4" id="KW-0808">Transferase</keyword>
<comment type="pathway">
    <text evidence="1">Pyrimidine metabolism; UMP biosynthesis via salvage pathway; UMP from uridine: step 1/1.</text>
</comment>
<evidence type="ECO:0000256" key="3">
    <source>
        <dbReference type="ARBA" id="ARBA00012137"/>
    </source>
</evidence>
<evidence type="ECO:0000256" key="1">
    <source>
        <dbReference type="ARBA" id="ARBA00004690"/>
    </source>
</evidence>
<comment type="caution">
    <text evidence="10">The sequence shown here is derived from an EMBL/GenBank/DDBJ whole genome shotgun (WGS) entry which is preliminary data.</text>
</comment>
<evidence type="ECO:0000256" key="2">
    <source>
        <dbReference type="ARBA" id="ARBA00005408"/>
    </source>
</evidence>
<keyword evidence="6 10" id="KW-0418">Kinase</keyword>
<dbReference type="GO" id="GO:0008655">
    <property type="term" value="P:pyrimidine-containing compound salvage"/>
    <property type="evidence" value="ECO:0007669"/>
    <property type="project" value="UniProtKB-ARBA"/>
</dbReference>
<dbReference type="InterPro" id="IPR000764">
    <property type="entry name" value="Uridine_kinase-like"/>
</dbReference>
<evidence type="ECO:0000256" key="7">
    <source>
        <dbReference type="ARBA" id="ARBA00022840"/>
    </source>
</evidence>
<evidence type="ECO:0000256" key="4">
    <source>
        <dbReference type="ARBA" id="ARBA00022679"/>
    </source>
</evidence>
<dbReference type="InterPro" id="IPR006083">
    <property type="entry name" value="PRK/URK"/>
</dbReference>
<dbReference type="Gene3D" id="3.40.50.2020">
    <property type="match status" value="1"/>
</dbReference>
<dbReference type="InterPro" id="IPR029057">
    <property type="entry name" value="PRTase-like"/>
</dbReference>
<reference evidence="10" key="1">
    <citation type="journal article" date="2020" name="Fungal Divers.">
        <title>Resolving the Mortierellaceae phylogeny through synthesis of multi-gene phylogenetics and phylogenomics.</title>
        <authorList>
            <person name="Vandepol N."/>
            <person name="Liber J."/>
            <person name="Desiro A."/>
            <person name="Na H."/>
            <person name="Kennedy M."/>
            <person name="Barry K."/>
            <person name="Grigoriev I.V."/>
            <person name="Miller A.N."/>
            <person name="O'Donnell K."/>
            <person name="Stajich J.E."/>
            <person name="Bonito G."/>
        </authorList>
    </citation>
    <scope>NUCLEOTIDE SEQUENCE</scope>
    <source>
        <strain evidence="10">KOD1015</strain>
    </source>
</reference>